<keyword evidence="2" id="KW-1185">Reference proteome</keyword>
<evidence type="ECO:0000313" key="1">
    <source>
        <dbReference type="EMBL" id="BAT88202.1"/>
    </source>
</evidence>
<name>A0A0S3S5W4_PHAAN</name>
<dbReference type="EMBL" id="AP015038">
    <property type="protein sequence ID" value="BAT88202.1"/>
    <property type="molecule type" value="Genomic_DNA"/>
</dbReference>
<organism evidence="1 2">
    <name type="scientific">Vigna angularis var. angularis</name>
    <dbReference type="NCBI Taxonomy" id="157739"/>
    <lineage>
        <taxon>Eukaryota</taxon>
        <taxon>Viridiplantae</taxon>
        <taxon>Streptophyta</taxon>
        <taxon>Embryophyta</taxon>
        <taxon>Tracheophyta</taxon>
        <taxon>Spermatophyta</taxon>
        <taxon>Magnoliopsida</taxon>
        <taxon>eudicotyledons</taxon>
        <taxon>Gunneridae</taxon>
        <taxon>Pentapetalae</taxon>
        <taxon>rosids</taxon>
        <taxon>fabids</taxon>
        <taxon>Fabales</taxon>
        <taxon>Fabaceae</taxon>
        <taxon>Papilionoideae</taxon>
        <taxon>50 kb inversion clade</taxon>
        <taxon>NPAAA clade</taxon>
        <taxon>indigoferoid/millettioid clade</taxon>
        <taxon>Phaseoleae</taxon>
        <taxon>Vigna</taxon>
    </lineage>
</organism>
<accession>A0A0S3S5W4</accession>
<gene>
    <name evidence="1" type="primary">Vigan.05G164900</name>
    <name evidence="1" type="ORF">VIGAN_05164900</name>
</gene>
<dbReference type="Proteomes" id="UP000291084">
    <property type="component" value="Chromosome 5"/>
</dbReference>
<sequence>MSRCFVSLVVASLVTQKGYSHCSMMWISLALAEVLKSHMLDEQWEANSLSFLQKTCLWRFKKRGQILNWGNHFSLCEGSSVHNFICIRAPPLPILKKDVAQKSSSTSLPIFICNDLVSLMRFIPHANSANIIGVDSSVLLNCRTRNSEWPIIE</sequence>
<reference evidence="1 2" key="1">
    <citation type="journal article" date="2015" name="Sci. Rep.">
        <title>The power of single molecule real-time sequencing technology in the de novo assembly of a eukaryotic genome.</title>
        <authorList>
            <person name="Sakai H."/>
            <person name="Naito K."/>
            <person name="Ogiso-Tanaka E."/>
            <person name="Takahashi Y."/>
            <person name="Iseki K."/>
            <person name="Muto C."/>
            <person name="Satou K."/>
            <person name="Teruya K."/>
            <person name="Shiroma A."/>
            <person name="Shimoji M."/>
            <person name="Hirano T."/>
            <person name="Itoh T."/>
            <person name="Kaga A."/>
            <person name="Tomooka N."/>
        </authorList>
    </citation>
    <scope>NUCLEOTIDE SEQUENCE [LARGE SCALE GENOMIC DNA]</scope>
    <source>
        <strain evidence="2">cv. Shumari</strain>
    </source>
</reference>
<dbReference type="AlphaFoldDB" id="A0A0S3S5W4"/>
<proteinExistence type="predicted"/>
<evidence type="ECO:0000313" key="2">
    <source>
        <dbReference type="Proteomes" id="UP000291084"/>
    </source>
</evidence>
<protein>
    <submittedName>
        <fullName evidence="1">Uncharacterized protein</fullName>
    </submittedName>
</protein>